<reference evidence="2" key="1">
    <citation type="submission" date="2021-10" db="EMBL/GenBank/DDBJ databases">
        <title>Complete genome sequences of five Ralstonia solancearum strains isolated from sunflower.</title>
        <authorList>
            <person name="She X."/>
            <person name="He Z."/>
        </authorList>
    </citation>
    <scope>NUCLEOTIDE SEQUENCE</scope>
    <source>
        <strain evidence="2">RS638</strain>
    </source>
</reference>
<keyword evidence="1" id="KW-0472">Membrane</keyword>
<keyword evidence="1" id="KW-0812">Transmembrane</keyword>
<proteinExistence type="predicted"/>
<feature type="transmembrane region" description="Helical" evidence="1">
    <location>
        <begin position="15"/>
        <end position="36"/>
    </location>
</feature>
<feature type="transmembrane region" description="Helical" evidence="1">
    <location>
        <begin position="90"/>
        <end position="110"/>
    </location>
</feature>
<evidence type="ECO:0000256" key="1">
    <source>
        <dbReference type="SAM" id="Phobius"/>
    </source>
</evidence>
<evidence type="ECO:0000313" key="2">
    <source>
        <dbReference type="EMBL" id="UZF16126.1"/>
    </source>
</evidence>
<protein>
    <recommendedName>
        <fullName evidence="3">Transmembrane protein</fullName>
    </recommendedName>
</protein>
<keyword evidence="1" id="KW-1133">Transmembrane helix</keyword>
<name>A0ABY6NGD9_RALSL</name>
<feature type="transmembrane region" description="Helical" evidence="1">
    <location>
        <begin position="48"/>
        <end position="69"/>
    </location>
</feature>
<gene>
    <name evidence="2" type="ORF">LH706_06710</name>
</gene>
<accession>A0ABY6NGD9</accession>
<sequence length="228" mass="25935">MPTIRQYFKKSVKNVLLIAAAIIAAFLLALFFAWALPSNGPNLRMFFWFFYAKEIGIGIAALGAIFFLYKAYRIYKTEQSFPQELLKMTPAIAIWVVAFLVSSTYFYNFFHQTDCEQYNYTEKLNGGLKEIGGRKYNISICGTGVSNSHFFGEGFDRVQLVVTDEQGSVLARRYYKVLLGDTLGHRPLQINQNSINYFDDSNSYAEQGTISIPPTIHDWLGARIPILN</sequence>
<evidence type="ECO:0008006" key="3">
    <source>
        <dbReference type="Google" id="ProtNLM"/>
    </source>
</evidence>
<organism evidence="2">
    <name type="scientific">Ralstonia solanacearum</name>
    <name type="common">Pseudomonas solanacearum</name>
    <dbReference type="NCBI Taxonomy" id="305"/>
    <lineage>
        <taxon>Bacteria</taxon>
        <taxon>Pseudomonadati</taxon>
        <taxon>Pseudomonadota</taxon>
        <taxon>Betaproteobacteria</taxon>
        <taxon>Burkholderiales</taxon>
        <taxon>Burkholderiaceae</taxon>
        <taxon>Ralstonia</taxon>
        <taxon>Ralstonia solanacearum species complex</taxon>
    </lineage>
</organism>
<dbReference type="EMBL" id="CP085043">
    <property type="protein sequence ID" value="UZF16126.1"/>
    <property type="molecule type" value="Genomic_DNA"/>
</dbReference>